<dbReference type="EMBL" id="AP014633">
    <property type="protein sequence ID" value="BAP55306.1"/>
    <property type="molecule type" value="Genomic_DNA"/>
</dbReference>
<dbReference type="HOGENOM" id="CLU_003536_2_0_6"/>
<dbReference type="Proteomes" id="UP000031623">
    <property type="component" value="Chromosome"/>
</dbReference>
<proteinExistence type="predicted"/>
<feature type="compositionally biased region" description="Low complexity" evidence="1">
    <location>
        <begin position="1511"/>
        <end position="1521"/>
    </location>
</feature>
<dbReference type="PANTHER" id="PTHR36153:SF1">
    <property type="entry name" value="TYPE VI SECRETION SYSTEM COMPONENT TSSM1"/>
    <property type="match status" value="1"/>
</dbReference>
<evidence type="ECO:0000313" key="4">
    <source>
        <dbReference type="EMBL" id="BAP55306.1"/>
    </source>
</evidence>
<organism evidence="4 5">
    <name type="scientific">Thioploca ingrica</name>
    <dbReference type="NCBI Taxonomy" id="40754"/>
    <lineage>
        <taxon>Bacteria</taxon>
        <taxon>Pseudomonadati</taxon>
        <taxon>Pseudomonadota</taxon>
        <taxon>Gammaproteobacteria</taxon>
        <taxon>Thiotrichales</taxon>
        <taxon>Thiotrichaceae</taxon>
        <taxon>Thioploca</taxon>
    </lineage>
</organism>
<dbReference type="InterPro" id="IPR053156">
    <property type="entry name" value="T6SS_TssM-like"/>
</dbReference>
<dbReference type="KEGG" id="tig:THII_1009"/>
<feature type="region of interest" description="Disordered" evidence="1">
    <location>
        <begin position="51"/>
        <end position="73"/>
    </location>
</feature>
<dbReference type="PANTHER" id="PTHR36153">
    <property type="entry name" value="INNER MEMBRANE PROTEIN-RELATED"/>
    <property type="match status" value="1"/>
</dbReference>
<dbReference type="Pfam" id="PF14331">
    <property type="entry name" value="IcmF-related_N"/>
    <property type="match status" value="1"/>
</dbReference>
<feature type="compositionally biased region" description="Basic and acidic residues" evidence="1">
    <location>
        <begin position="1527"/>
        <end position="1554"/>
    </location>
</feature>
<accession>A0A090BUL3</accession>
<evidence type="ECO:0000256" key="2">
    <source>
        <dbReference type="SAM" id="Phobius"/>
    </source>
</evidence>
<sequence length="1554" mass="180452">MDIVNKILDIFAKLFGTQGLRWVYILIAITVLLVVIYKAYQLYQHKKRKPAALAPTTETPTTASPPEKPKDVSSRLLEKACEELLKKLRTHVVGRNLRAQVAGRSYLYQIPWLMMIGESESGKSTLLAHTQLSLPLGKPKSSEHGCDAWLFDKGIVLDIKGKYVLQPESITADEKGWLTLLRLLRQYRPSCPLDSIILTIPCGDLLEPQQHLSGHSEQLVKKADHLYHKLWQAQKELGIRFPVFILVTQCDRLRGFTSFSAALPEQLRHNILGWSNPYNLDTVYESRFIEEAFQKIYQGINELQIELVTLASTEAIAQKDDFLVFPHQFRTVFKQLKIYLDSLFQPSVYHEPFFLRGIYFCGDVAEETPAGTYQATISSDKIEFEPQWAKITAPKQPIFLAHLFRDKLFREVDLARPVLEALYRQKQILRRRQAIVATAAVGISFGQWWDFNQLKRSKAAVLPVLEQLSQDLNYVQEARTNASLHGEGIGEVHRLQFEGAEHLLAGMSKMQNENFLSFFLPASWLSSVNNHIVKALALGYDQFFLKWIYQKLFDKADNLLFQYNITEEVAVANQEYRQDYIVSTAEFRLFKSFVSDFRQLQENVDFYNGLKTTDFSQLSEEEMKKISFLVQYLGGNLKFNLDTWRFYGKILASIRNDVRFTQFDLVSYLPKIHNKITDLANQWFSRVFTQNRVYLEVASLVKELEKIEVTADLNQWVASVFNTVKLIGEVEKYLGRNSEWNWIAHSELEFTEPHFTQLLLDIDNTTSLKYLKNELQRLGDKYYRLFRKDLFELRSRLTAGPILIILSEEISAAPPNTPISDKKSSSAKPAAENLLASTQRTYLALAPILLKLKKSVERLSKEGFMTPVESTVPITQLPEEVESLNKAISLTQSFKQYLENELPKVEEPQLQRWLRKAAEIRLYQNTNHFIVQAQPKQNQIFFTSKPELQGEIQHEQKIQVDTQNFFNIIALLEKIFEVFKSFENINTLDEPTHNKIHQLVLNRAYELLKQVDHLLESDLYVPDDNTFNTWDGTQSPLQIAFAVRDPEETEYYLSLERNRIKYLIENYIKPLMTLLGEQAQRWGTSDVLLKKWERILLELDKYDAKKEANSLRDLEQFILFKLDKVSLDNCPELTYYGQSSGDYFLEKLHQIQDAVFKRCQTLADEQIYSRYMAIAEAFDRELARRFPFAPLTEAKFFDEVTPESIQNFFVVYDTYNQELIKLLNQSDIFAASREKILGFLHQLEEVKLFFSSLLAATLPLDKPIYEVVVDFRVNQAYEKGANQIIDWKLTIADKTLNYPYNNDEQGYQARWQLWDPIQITLRWARNSSFRPYLPDEAIKQATAAKWTMTLANEGDQVIFQYRSMWALLELLQRQRQQIGTADFVHGRDEKPYTIKFIIPVKNLLPNHPLPPPEQPESEPKSGDWKSKLFWWRKHPTPELEKSPTLSEPQSQQLPYQEQYRAQFEKKSAAVVFMRLILMHPDKKEQVMLPNFPYQAPTLDNIPEHLKQTRRLLPLSPRLPSKPQSPPPEKEPPKPKPSKSEPSKAEAKDTGQKKK</sequence>
<evidence type="ECO:0000313" key="5">
    <source>
        <dbReference type="Proteomes" id="UP000031623"/>
    </source>
</evidence>
<feature type="region of interest" description="Disordered" evidence="1">
    <location>
        <begin position="1511"/>
        <end position="1554"/>
    </location>
</feature>
<evidence type="ECO:0000259" key="3">
    <source>
        <dbReference type="Pfam" id="PF14331"/>
    </source>
</evidence>
<dbReference type="OrthoDB" id="9758229at2"/>
<keyword evidence="5" id="KW-1185">Reference proteome</keyword>
<keyword evidence="2" id="KW-0472">Membrane</keyword>
<dbReference type="InterPro" id="IPR025743">
    <property type="entry name" value="TssM1_N"/>
</dbReference>
<name>A0A090BUL3_9GAMM</name>
<protein>
    <recommendedName>
        <fullName evidence="3">Type VI secretion system component TssM1 N-terminal domain-containing protein</fullName>
    </recommendedName>
</protein>
<keyword evidence="2" id="KW-1133">Transmembrane helix</keyword>
<gene>
    <name evidence="4" type="ORF">THII_1009</name>
</gene>
<reference evidence="4" key="1">
    <citation type="journal article" date="2014" name="ISME J.">
        <title>Ecophysiology of Thioploca ingrica as revealed by the complete genome sequence supplemented with proteomic evidence.</title>
        <authorList>
            <person name="Kojima H."/>
            <person name="Ogura Y."/>
            <person name="Yamamoto N."/>
            <person name="Togashi T."/>
            <person name="Mori H."/>
            <person name="Watanabe T."/>
            <person name="Nemoto F."/>
            <person name="Kurokawa K."/>
            <person name="Hayashi T."/>
            <person name="Fukui M."/>
        </authorList>
    </citation>
    <scope>NUCLEOTIDE SEQUENCE [LARGE SCALE GENOMIC DNA]</scope>
</reference>
<feature type="transmembrane region" description="Helical" evidence="2">
    <location>
        <begin position="22"/>
        <end position="40"/>
    </location>
</feature>
<keyword evidence="2" id="KW-0812">Transmembrane</keyword>
<evidence type="ECO:0000256" key="1">
    <source>
        <dbReference type="SAM" id="MobiDB-lite"/>
    </source>
</evidence>
<feature type="domain" description="Type VI secretion system component TssM1 N-terminal" evidence="3">
    <location>
        <begin position="172"/>
        <end position="427"/>
    </location>
</feature>
<feature type="compositionally biased region" description="Low complexity" evidence="1">
    <location>
        <begin position="51"/>
        <end position="65"/>
    </location>
</feature>
<dbReference type="STRING" id="40754.THII_1009"/>